<evidence type="ECO:0000256" key="1">
    <source>
        <dbReference type="ARBA" id="ARBA00023172"/>
    </source>
</evidence>
<evidence type="ECO:0000259" key="2">
    <source>
        <dbReference type="PROSITE" id="PS51898"/>
    </source>
</evidence>
<keyword evidence="4" id="KW-1185">Reference proteome</keyword>
<protein>
    <recommendedName>
        <fullName evidence="2">Tyr recombinase domain-containing protein</fullName>
    </recommendedName>
</protein>
<organism evidence="3 4">
    <name type="scientific">Acrocarpospora phusangensis</name>
    <dbReference type="NCBI Taxonomy" id="1070424"/>
    <lineage>
        <taxon>Bacteria</taxon>
        <taxon>Bacillati</taxon>
        <taxon>Actinomycetota</taxon>
        <taxon>Actinomycetes</taxon>
        <taxon>Streptosporangiales</taxon>
        <taxon>Streptosporangiaceae</taxon>
        <taxon>Acrocarpospora</taxon>
    </lineage>
</organism>
<dbReference type="AlphaFoldDB" id="A0A919UPJ3"/>
<evidence type="ECO:0000313" key="4">
    <source>
        <dbReference type="Proteomes" id="UP000640052"/>
    </source>
</evidence>
<dbReference type="InterPro" id="IPR002104">
    <property type="entry name" value="Integrase_catalytic"/>
</dbReference>
<dbReference type="GO" id="GO:0003677">
    <property type="term" value="F:DNA binding"/>
    <property type="evidence" value="ECO:0007669"/>
    <property type="project" value="InterPro"/>
</dbReference>
<dbReference type="EMBL" id="BOOA01000155">
    <property type="protein sequence ID" value="GIH29731.1"/>
    <property type="molecule type" value="Genomic_DNA"/>
</dbReference>
<dbReference type="Gene3D" id="1.10.443.10">
    <property type="entry name" value="Intergrase catalytic core"/>
    <property type="match status" value="1"/>
</dbReference>
<dbReference type="Proteomes" id="UP000640052">
    <property type="component" value="Unassembled WGS sequence"/>
</dbReference>
<dbReference type="GO" id="GO:0006310">
    <property type="term" value="P:DNA recombination"/>
    <property type="evidence" value="ECO:0007669"/>
    <property type="project" value="UniProtKB-KW"/>
</dbReference>
<reference evidence="3" key="1">
    <citation type="submission" date="2021-01" db="EMBL/GenBank/DDBJ databases">
        <title>Whole genome shotgun sequence of Acrocarpospora phusangensis NBRC 108782.</title>
        <authorList>
            <person name="Komaki H."/>
            <person name="Tamura T."/>
        </authorList>
    </citation>
    <scope>NUCLEOTIDE SEQUENCE</scope>
    <source>
        <strain evidence="3">NBRC 108782</strain>
    </source>
</reference>
<dbReference type="GO" id="GO:0015074">
    <property type="term" value="P:DNA integration"/>
    <property type="evidence" value="ECO:0007669"/>
    <property type="project" value="InterPro"/>
</dbReference>
<accession>A0A919UPJ3</accession>
<dbReference type="InterPro" id="IPR011010">
    <property type="entry name" value="DNA_brk_join_enz"/>
</dbReference>
<dbReference type="SUPFAM" id="SSF56349">
    <property type="entry name" value="DNA breaking-rejoining enzymes"/>
    <property type="match status" value="1"/>
</dbReference>
<proteinExistence type="predicted"/>
<sequence>MAPVADVGFDHKKFAIYVWRSVRVGGDTKTKQSRRTLEIPTLAADALRRHHTRQAKRRLKAGKAWQDHNMVFATRVGAPMDAANVRHSFQRITTNAGIGKGWTPRELRPLVRVDHE</sequence>
<feature type="domain" description="Tyr recombinase" evidence="2">
    <location>
        <begin position="1"/>
        <end position="116"/>
    </location>
</feature>
<dbReference type="InterPro" id="IPR013762">
    <property type="entry name" value="Integrase-like_cat_sf"/>
</dbReference>
<dbReference type="RefSeq" id="WP_204046346.1">
    <property type="nucleotide sequence ID" value="NZ_BOOA01000155.1"/>
</dbReference>
<evidence type="ECO:0000313" key="3">
    <source>
        <dbReference type="EMBL" id="GIH29731.1"/>
    </source>
</evidence>
<name>A0A919UPJ3_9ACTN</name>
<gene>
    <name evidence="3" type="ORF">Aph01nite_80410</name>
</gene>
<dbReference type="PROSITE" id="PS51898">
    <property type="entry name" value="TYR_RECOMBINASE"/>
    <property type="match status" value="1"/>
</dbReference>
<comment type="caution">
    <text evidence="3">The sequence shown here is derived from an EMBL/GenBank/DDBJ whole genome shotgun (WGS) entry which is preliminary data.</text>
</comment>
<keyword evidence="1" id="KW-0233">DNA recombination</keyword>